<name>A0A9W9QCP5_9EURO</name>
<evidence type="ECO:0000313" key="8">
    <source>
        <dbReference type="EMBL" id="KAJ5331286.1"/>
    </source>
</evidence>
<evidence type="ECO:0000256" key="2">
    <source>
        <dbReference type="ARBA" id="ARBA00022692"/>
    </source>
</evidence>
<dbReference type="GO" id="GO:0022857">
    <property type="term" value="F:transmembrane transporter activity"/>
    <property type="evidence" value="ECO:0007669"/>
    <property type="project" value="InterPro"/>
</dbReference>
<feature type="transmembrane region" description="Helical" evidence="6">
    <location>
        <begin position="234"/>
        <end position="260"/>
    </location>
</feature>
<evidence type="ECO:0000259" key="7">
    <source>
        <dbReference type="PROSITE" id="PS50850"/>
    </source>
</evidence>
<feature type="region of interest" description="Disordered" evidence="5">
    <location>
        <begin position="1"/>
        <end position="38"/>
    </location>
</feature>
<feature type="transmembrane region" description="Helical" evidence="6">
    <location>
        <begin position="74"/>
        <end position="94"/>
    </location>
</feature>
<dbReference type="EMBL" id="JAPZBO010000001">
    <property type="protein sequence ID" value="KAJ5331286.1"/>
    <property type="molecule type" value="Genomic_DNA"/>
</dbReference>
<reference evidence="8" key="2">
    <citation type="journal article" date="2023" name="IMA Fungus">
        <title>Comparative genomic study of the Penicillium genus elucidates a diverse pangenome and 15 lateral gene transfer events.</title>
        <authorList>
            <person name="Petersen C."/>
            <person name="Sorensen T."/>
            <person name="Nielsen M.R."/>
            <person name="Sondergaard T.E."/>
            <person name="Sorensen J.L."/>
            <person name="Fitzpatrick D.A."/>
            <person name="Frisvad J.C."/>
            <person name="Nielsen K.L."/>
        </authorList>
    </citation>
    <scope>NUCLEOTIDE SEQUENCE</scope>
    <source>
        <strain evidence="8">IBT 21472</strain>
    </source>
</reference>
<feature type="domain" description="Major facilitator superfamily (MFS) profile" evidence="7">
    <location>
        <begin position="69"/>
        <end position="505"/>
    </location>
</feature>
<feature type="transmembrane region" description="Helical" evidence="6">
    <location>
        <begin position="201"/>
        <end position="222"/>
    </location>
</feature>
<comment type="subcellular location">
    <subcellularLocation>
        <location evidence="1">Membrane</location>
        <topology evidence="1">Multi-pass membrane protein</topology>
    </subcellularLocation>
</comment>
<sequence length="515" mass="57257">MMSEQQSSQQPSSQQPSSQQAFQTDPEKSELSSHGNKHPSHPLLYDATPATVLVEFAGKDDPYHPMNWSFRKKILTTFMYGLTSCWITFASAVFSSALQKVAKEFDVTTETTAAGISLVVFGFGLGSIIWAPLGEVYGRKWVIVVPYFIAAAFSFGTATAKDIQTILITRFFTGLFGSAPVTNVGGVMADIWPPEQRGIAVVGYAVTLVAGPTLGPIIGSALTHSYLGWRWTEYLTAIIMMVQVFLNALILDETYAPVLLSYKARRLRLEGKNWALHSKQEEWDISLKELMQKYLVRPLQMLGSPICLLMSAYAAFVYGILYAYLESVVIEYQEIRGWTPVVASLPFLALLTGIFFAAAINIYNNKYYFKKFQANNYRPVPEARLPPMMVGGIVFTAGLFIFAWTSSPHINYWPSIIGVGLIGLGFTTIFQSALNYLVDTFTRYSASAIAANTFLRSMMAGAFPLFVIPMYNNIGVDWGTTIFACVAAILIPVPFFFFFWGKNIRARGEWSKHSV</sequence>
<dbReference type="Pfam" id="PF07690">
    <property type="entry name" value="MFS_1"/>
    <property type="match status" value="1"/>
</dbReference>
<dbReference type="InterPro" id="IPR036259">
    <property type="entry name" value="MFS_trans_sf"/>
</dbReference>
<evidence type="ECO:0000256" key="3">
    <source>
        <dbReference type="ARBA" id="ARBA00022989"/>
    </source>
</evidence>
<dbReference type="AlphaFoldDB" id="A0A9W9QCP5"/>
<dbReference type="OrthoDB" id="9986881at2759"/>
<keyword evidence="2 6" id="KW-0812">Transmembrane</keyword>
<dbReference type="PANTHER" id="PTHR23502">
    <property type="entry name" value="MAJOR FACILITATOR SUPERFAMILY"/>
    <property type="match status" value="1"/>
</dbReference>
<dbReference type="GO" id="GO:0005886">
    <property type="term" value="C:plasma membrane"/>
    <property type="evidence" value="ECO:0007669"/>
    <property type="project" value="TreeGrafter"/>
</dbReference>
<accession>A0A9W9QCP5</accession>
<protein>
    <submittedName>
        <fullName evidence="8">Efflux pump bik6</fullName>
    </submittedName>
</protein>
<dbReference type="PROSITE" id="PS50850">
    <property type="entry name" value="MFS"/>
    <property type="match status" value="1"/>
</dbReference>
<gene>
    <name evidence="8" type="ORF">N7476_001069</name>
</gene>
<feature type="transmembrane region" description="Helical" evidence="6">
    <location>
        <begin position="141"/>
        <end position="160"/>
    </location>
</feature>
<evidence type="ECO:0000313" key="9">
    <source>
        <dbReference type="Proteomes" id="UP001147746"/>
    </source>
</evidence>
<feature type="transmembrane region" description="Helical" evidence="6">
    <location>
        <begin position="385"/>
        <end position="404"/>
    </location>
</feature>
<feature type="compositionally biased region" description="Low complexity" evidence="5">
    <location>
        <begin position="1"/>
        <end position="20"/>
    </location>
</feature>
<keyword evidence="4 6" id="KW-0472">Membrane</keyword>
<keyword evidence="3 6" id="KW-1133">Transmembrane helix</keyword>
<dbReference type="SUPFAM" id="SSF103473">
    <property type="entry name" value="MFS general substrate transporter"/>
    <property type="match status" value="1"/>
</dbReference>
<feature type="transmembrane region" description="Helical" evidence="6">
    <location>
        <begin position="449"/>
        <end position="472"/>
    </location>
</feature>
<dbReference type="Proteomes" id="UP001147746">
    <property type="component" value="Unassembled WGS sequence"/>
</dbReference>
<comment type="caution">
    <text evidence="8">The sequence shown here is derived from an EMBL/GenBank/DDBJ whole genome shotgun (WGS) entry which is preliminary data.</text>
</comment>
<keyword evidence="9" id="KW-1185">Reference proteome</keyword>
<feature type="transmembrane region" description="Helical" evidence="6">
    <location>
        <begin position="345"/>
        <end position="364"/>
    </location>
</feature>
<evidence type="ECO:0000256" key="5">
    <source>
        <dbReference type="SAM" id="MobiDB-lite"/>
    </source>
</evidence>
<evidence type="ECO:0000256" key="4">
    <source>
        <dbReference type="ARBA" id="ARBA00023136"/>
    </source>
</evidence>
<dbReference type="CDD" id="cd17323">
    <property type="entry name" value="MFS_Tpo1_MDR_like"/>
    <property type="match status" value="1"/>
</dbReference>
<dbReference type="Gene3D" id="1.20.1250.20">
    <property type="entry name" value="MFS general substrate transporter like domains"/>
    <property type="match status" value="1"/>
</dbReference>
<dbReference type="PANTHER" id="PTHR23502:SF59">
    <property type="entry name" value="MULTIDRUG TRANSPORTER, PUTATIVE (AFU_ORTHOLOGUE AFUA_1G10370)-RELATED"/>
    <property type="match status" value="1"/>
</dbReference>
<feature type="transmembrane region" description="Helical" evidence="6">
    <location>
        <begin position="416"/>
        <end position="437"/>
    </location>
</feature>
<proteinExistence type="predicted"/>
<feature type="transmembrane region" description="Helical" evidence="6">
    <location>
        <begin position="301"/>
        <end position="325"/>
    </location>
</feature>
<feature type="transmembrane region" description="Helical" evidence="6">
    <location>
        <begin position="166"/>
        <end position="189"/>
    </location>
</feature>
<evidence type="ECO:0000256" key="1">
    <source>
        <dbReference type="ARBA" id="ARBA00004141"/>
    </source>
</evidence>
<feature type="transmembrane region" description="Helical" evidence="6">
    <location>
        <begin position="114"/>
        <end position="134"/>
    </location>
</feature>
<feature type="transmembrane region" description="Helical" evidence="6">
    <location>
        <begin position="478"/>
        <end position="500"/>
    </location>
</feature>
<evidence type="ECO:0000256" key="6">
    <source>
        <dbReference type="SAM" id="Phobius"/>
    </source>
</evidence>
<organism evidence="8 9">
    <name type="scientific">Penicillium atrosanguineum</name>
    <dbReference type="NCBI Taxonomy" id="1132637"/>
    <lineage>
        <taxon>Eukaryota</taxon>
        <taxon>Fungi</taxon>
        <taxon>Dikarya</taxon>
        <taxon>Ascomycota</taxon>
        <taxon>Pezizomycotina</taxon>
        <taxon>Eurotiomycetes</taxon>
        <taxon>Eurotiomycetidae</taxon>
        <taxon>Eurotiales</taxon>
        <taxon>Aspergillaceae</taxon>
        <taxon>Penicillium</taxon>
    </lineage>
</organism>
<reference evidence="8" key="1">
    <citation type="submission" date="2022-12" db="EMBL/GenBank/DDBJ databases">
        <authorList>
            <person name="Petersen C."/>
        </authorList>
    </citation>
    <scope>NUCLEOTIDE SEQUENCE</scope>
    <source>
        <strain evidence="8">IBT 21472</strain>
    </source>
</reference>
<dbReference type="InterPro" id="IPR020846">
    <property type="entry name" value="MFS_dom"/>
</dbReference>
<dbReference type="InterPro" id="IPR011701">
    <property type="entry name" value="MFS"/>
</dbReference>
<dbReference type="FunFam" id="1.20.1250.20:FF:000011">
    <property type="entry name" value="MFS multidrug transporter, putative"/>
    <property type="match status" value="1"/>
</dbReference>